<dbReference type="AlphaFoldDB" id="A0A9D2UIR5"/>
<organism evidence="3 4">
    <name type="scientific">Candidatus Avibacteroides avistercoris</name>
    <dbReference type="NCBI Taxonomy" id="2840690"/>
    <lineage>
        <taxon>Bacteria</taxon>
        <taxon>Pseudomonadati</taxon>
        <taxon>Bacteroidota</taxon>
        <taxon>Bacteroidia</taxon>
        <taxon>Bacteroidales</taxon>
        <taxon>Bacteroidaceae</taxon>
        <taxon>Bacteroidaceae incertae sedis</taxon>
        <taxon>Candidatus Avibacteroides</taxon>
    </lineage>
</organism>
<gene>
    <name evidence="3" type="ORF">IAA93_05750</name>
</gene>
<keyword evidence="3" id="KW-0808">Transferase</keyword>
<dbReference type="GO" id="GO:0000155">
    <property type="term" value="F:phosphorelay sensor kinase activity"/>
    <property type="evidence" value="ECO:0007669"/>
    <property type="project" value="InterPro"/>
</dbReference>
<dbReference type="EMBL" id="DWUP01000124">
    <property type="protein sequence ID" value="HJD53209.1"/>
    <property type="molecule type" value="Genomic_DNA"/>
</dbReference>
<reference evidence="3" key="2">
    <citation type="submission" date="2021-04" db="EMBL/GenBank/DDBJ databases">
        <authorList>
            <person name="Gilroy R."/>
        </authorList>
    </citation>
    <scope>NUCLEOTIDE SEQUENCE</scope>
    <source>
        <strain evidence="3">MalCec1-1739</strain>
    </source>
</reference>
<dbReference type="GO" id="GO:0016020">
    <property type="term" value="C:membrane"/>
    <property type="evidence" value="ECO:0007669"/>
    <property type="project" value="InterPro"/>
</dbReference>
<dbReference type="InterPro" id="IPR050640">
    <property type="entry name" value="Bact_2-comp_sensor_kinase"/>
</dbReference>
<protein>
    <submittedName>
        <fullName evidence="3">Sensor histidine kinase</fullName>
    </submittedName>
</protein>
<evidence type="ECO:0000313" key="4">
    <source>
        <dbReference type="Proteomes" id="UP000787625"/>
    </source>
</evidence>
<dbReference type="SUPFAM" id="SSF55874">
    <property type="entry name" value="ATPase domain of HSP90 chaperone/DNA topoisomerase II/histidine kinase"/>
    <property type="match status" value="1"/>
</dbReference>
<comment type="caution">
    <text evidence="3">The sequence shown here is derived from an EMBL/GenBank/DDBJ whole genome shotgun (WGS) entry which is preliminary data.</text>
</comment>
<reference evidence="3" key="1">
    <citation type="journal article" date="2021" name="PeerJ">
        <title>Extensive microbial diversity within the chicken gut microbiome revealed by metagenomics and culture.</title>
        <authorList>
            <person name="Gilroy R."/>
            <person name="Ravi A."/>
            <person name="Getino M."/>
            <person name="Pursley I."/>
            <person name="Horton D.L."/>
            <person name="Alikhan N.F."/>
            <person name="Baker D."/>
            <person name="Gharbi K."/>
            <person name="Hall N."/>
            <person name="Watson M."/>
            <person name="Adriaenssens E.M."/>
            <person name="Foster-Nyarko E."/>
            <person name="Jarju S."/>
            <person name="Secka A."/>
            <person name="Antonio M."/>
            <person name="Oren A."/>
            <person name="Chaudhuri R.R."/>
            <person name="La Ragione R."/>
            <person name="Hildebrand F."/>
            <person name="Pallen M.J."/>
        </authorList>
    </citation>
    <scope>NUCLEOTIDE SEQUENCE</scope>
    <source>
        <strain evidence="3">MalCec1-1739</strain>
    </source>
</reference>
<keyword evidence="1" id="KW-0472">Membrane</keyword>
<dbReference type="Gene3D" id="3.30.565.10">
    <property type="entry name" value="Histidine kinase-like ATPase, C-terminal domain"/>
    <property type="match status" value="1"/>
</dbReference>
<keyword evidence="1" id="KW-1133">Transmembrane helix</keyword>
<dbReference type="Pfam" id="PF06580">
    <property type="entry name" value="His_kinase"/>
    <property type="match status" value="1"/>
</dbReference>
<dbReference type="InterPro" id="IPR036890">
    <property type="entry name" value="HATPase_C_sf"/>
</dbReference>
<keyword evidence="1" id="KW-0812">Transmembrane</keyword>
<feature type="transmembrane region" description="Helical" evidence="1">
    <location>
        <begin position="128"/>
        <end position="148"/>
    </location>
</feature>
<feature type="transmembrane region" description="Helical" evidence="1">
    <location>
        <begin position="21"/>
        <end position="40"/>
    </location>
</feature>
<sequence>MSDVTTTPAPALRRKTLLTEVSLHVIVCIAVIAFPFLVAGRESYDEEWVLRLRHMLGMQVAFLSVFYVNYLLLVPKMIFKGKTWAYVIVNVLLVGLIIAAMQMWHDAIMATMVERGLHRHDKPGPPKWIFLARDTFTMALIIGMSIAIRMSKKWVQAENARKEAERSRTEAELKNLRNQINPHFLLNTLNNIYALIMFDTPRAQEAVQELSRLLRYVLYDNQQRLVALPKEAEFIRNYIELMRIRMPANVTMDIDIGIDPSSKTMIAPLIFISLIENSFKHGISPTQPSHITIRLSEKDGLVTCHTGNSNHPKQSNDKSGSGIGLGQVRRRLDLIYPMRYRWTCTADEKLYVSTLTIDTRHDTTQLHHRR</sequence>
<feature type="domain" description="Signal transduction histidine kinase internal region" evidence="2">
    <location>
        <begin position="171"/>
        <end position="248"/>
    </location>
</feature>
<accession>A0A9D2UIR5</accession>
<name>A0A9D2UIR5_9BACT</name>
<evidence type="ECO:0000313" key="3">
    <source>
        <dbReference type="EMBL" id="HJD53209.1"/>
    </source>
</evidence>
<dbReference type="InterPro" id="IPR010559">
    <property type="entry name" value="Sig_transdc_His_kin_internal"/>
</dbReference>
<dbReference type="Proteomes" id="UP000787625">
    <property type="component" value="Unassembled WGS sequence"/>
</dbReference>
<feature type="transmembrane region" description="Helical" evidence="1">
    <location>
        <begin position="84"/>
        <end position="104"/>
    </location>
</feature>
<keyword evidence="3" id="KW-0418">Kinase</keyword>
<dbReference type="PANTHER" id="PTHR34220:SF7">
    <property type="entry name" value="SENSOR HISTIDINE KINASE YPDA"/>
    <property type="match status" value="1"/>
</dbReference>
<feature type="transmembrane region" description="Helical" evidence="1">
    <location>
        <begin position="52"/>
        <end position="72"/>
    </location>
</feature>
<dbReference type="PANTHER" id="PTHR34220">
    <property type="entry name" value="SENSOR HISTIDINE KINASE YPDA"/>
    <property type="match status" value="1"/>
</dbReference>
<evidence type="ECO:0000259" key="2">
    <source>
        <dbReference type="Pfam" id="PF06580"/>
    </source>
</evidence>
<evidence type="ECO:0000256" key="1">
    <source>
        <dbReference type="SAM" id="Phobius"/>
    </source>
</evidence>
<proteinExistence type="predicted"/>